<evidence type="ECO:0000259" key="1">
    <source>
        <dbReference type="Pfam" id="PF14730"/>
    </source>
</evidence>
<accession>A0A5J4SQW6</accession>
<organism evidence="2">
    <name type="scientific">termite gut metagenome</name>
    <dbReference type="NCBI Taxonomy" id="433724"/>
    <lineage>
        <taxon>unclassified sequences</taxon>
        <taxon>metagenomes</taxon>
        <taxon>organismal metagenomes</taxon>
    </lineage>
</organism>
<sequence length="179" mass="20210">MKKIVVLICLCVAATLGYAQENPLSFEEVIQEEGKSAKELYTIIKTWVASNFKSANDVIQMDDSESGILICKGNISYKAPGGMSYRYIDGHINFTLKAQTKDGRCKIIVSDFTHFSEDLQEAKTWSFGLITDREKYKPSGLQDSRWKKTWPDLQTVSKKQAQEIIASIKIAISKTTDNW</sequence>
<dbReference type="AlphaFoldDB" id="A0A5J4SQW6"/>
<evidence type="ECO:0000313" key="2">
    <source>
        <dbReference type="EMBL" id="KAA6348476.1"/>
    </source>
</evidence>
<protein>
    <recommendedName>
        <fullName evidence="1">DUF4468 domain-containing protein</fullName>
    </recommendedName>
</protein>
<feature type="domain" description="DUF4468" evidence="1">
    <location>
        <begin position="26"/>
        <end position="114"/>
    </location>
</feature>
<proteinExistence type="predicted"/>
<dbReference type="EMBL" id="SNRY01000067">
    <property type="protein sequence ID" value="KAA6348476.1"/>
    <property type="molecule type" value="Genomic_DNA"/>
</dbReference>
<dbReference type="Pfam" id="PF14730">
    <property type="entry name" value="DUF4468"/>
    <property type="match status" value="1"/>
</dbReference>
<name>A0A5J4SQW6_9ZZZZ</name>
<gene>
    <name evidence="2" type="ORF">EZS27_004076</name>
</gene>
<dbReference type="InterPro" id="IPR027823">
    <property type="entry name" value="DUF4468"/>
</dbReference>
<comment type="caution">
    <text evidence="2">The sequence shown here is derived from an EMBL/GenBank/DDBJ whole genome shotgun (WGS) entry which is preliminary data.</text>
</comment>
<dbReference type="Gene3D" id="3.30.530.80">
    <property type="match status" value="1"/>
</dbReference>
<reference evidence="2" key="1">
    <citation type="submission" date="2019-03" db="EMBL/GenBank/DDBJ databases">
        <title>Single cell metagenomics reveals metabolic interactions within the superorganism composed of flagellate Streblomastix strix and complex community of Bacteroidetes bacteria on its surface.</title>
        <authorList>
            <person name="Treitli S.C."/>
            <person name="Kolisko M."/>
            <person name="Husnik F."/>
            <person name="Keeling P."/>
            <person name="Hampl V."/>
        </authorList>
    </citation>
    <scope>NUCLEOTIDE SEQUENCE</scope>
    <source>
        <strain evidence="2">STM</strain>
    </source>
</reference>